<dbReference type="PANTHER" id="PTHR43047:SF72">
    <property type="entry name" value="OSMOSENSING HISTIDINE PROTEIN KINASE SLN1"/>
    <property type="match status" value="1"/>
</dbReference>
<evidence type="ECO:0000256" key="16">
    <source>
        <dbReference type="PROSITE-ProRule" id="PRU00110"/>
    </source>
</evidence>
<evidence type="ECO:0000256" key="9">
    <source>
        <dbReference type="ARBA" id="ARBA00022729"/>
    </source>
</evidence>
<dbReference type="SMART" id="SM00091">
    <property type="entry name" value="PAS"/>
    <property type="match status" value="1"/>
</dbReference>
<dbReference type="AlphaFoldDB" id="A0A679GC92"/>
<dbReference type="PROSITE" id="PS50110">
    <property type="entry name" value="RESPONSE_REGULATORY"/>
    <property type="match status" value="1"/>
</dbReference>
<dbReference type="PROSITE" id="PS50109">
    <property type="entry name" value="HIS_KIN"/>
    <property type="match status" value="1"/>
</dbReference>
<evidence type="ECO:0000256" key="2">
    <source>
        <dbReference type="ARBA" id="ARBA00004429"/>
    </source>
</evidence>
<sequence length="1210" mass="132272">MSRIFVLRTLSLCLSLLCLSFGGVVLAEGGRALSLSSQVVVDQQELEISESDWHWLRQRRELVLGVLAQGYPPLEILQGQGTYQGMTPDAAALLGQMLGLQIRLRAYPDRAALEKALLAGDIDLFGADSHGEQEPGLARSLAYGSSRLALFRRGDDRREFPDDLKDLKVAYTPGHGDAVALFPSAQALPVDTVEEGVADAAFGRADLLLADVVPVYYLLNRAFYGTVRFERYVDWPGGELAFVVRQSDPQLLRGIDGALRAVGRSRLDEIARRWVGNGVMPAAERMVLTPEEARWVQRHPVVRVAVDDDLAPLAFFDGNGQFQGIIAELLDLVRLRTGLRFEAVSRTGGYAGQIDALTSGLADVGLLTQDHERETLLRFTRPITSSPFVLVTRSGADGLGESVGDLSGRVLALGRGHVAREAIRRAFPKAELVEPGSTLDALHSVDTGRADAALVGLPVARYYLVRMFQGRLAIAQVAPVGPATANFAVRRGDTELQAILDRALAELSPDELAATANRWRGMPGMSPQTWRDYGVLIQRIIIGAAVLLLLVLAWVLHLRRQVRRRQLAERQLQDELRFIETLIDSMPPPVYVRDTEGRLLSCNRSYLQTLGLPREAVIGLTVTELPVDFPAAAEFHQRQLQAIAEGQLQRSVHELSLGGRTLWIEHWIQPFQDSTGVTRGVICGWLDLTEHHNLVLELEAAKNMADAASRAKTTFLATMSHEIRTPMNAVIGILELALKRAADRPIDPASIEVAYNSAKGLLELIGDILDIARIESGRLSLSPRRANLRELVESVARVFDGLARQKGLVLNLDIDGGIQGDVLVDGMRFKQVLSNLVSNAIKFTREGSVSVRIHGEDGESDQLHVYLSVADTGIGIDPADQARLFQPFEQVQRSTGAMEGAGLGLVICRSLCEMMGGRLTLDSALGRGTRVDVELRLLRLDPIPLMEIARQEEAQARRRLKVLVVDDHPVNRQILAQQLAYLGHTVVEAADGVDALARWREQPFDVVATDCHMPRMNGADLARAIREDERQQGRVPVLILGLTADAQQEEVERGLKAGMDDCLVKPIGLDLLEEKLGGAPGASPALVEPPAGEAAALFDLSPLAPLTGGDPGLAVNLLRELLNTNRRDLAALEEQVRQHDASALFELAHRLKGAARVIKATQVIEACEYLSRASVVERPRTEALEAGVEAVRRALDALERGLIQQMPELQ</sequence>
<feature type="coiled-coil region" evidence="18">
    <location>
        <begin position="1115"/>
        <end position="1142"/>
    </location>
</feature>
<dbReference type="InterPro" id="IPR036641">
    <property type="entry name" value="HPT_dom_sf"/>
</dbReference>
<dbReference type="SUPFAM" id="SSF47226">
    <property type="entry name" value="Histidine-containing phosphotransfer domain, HPT domain"/>
    <property type="match status" value="1"/>
</dbReference>
<dbReference type="GO" id="GO:0005886">
    <property type="term" value="C:plasma membrane"/>
    <property type="evidence" value="ECO:0007669"/>
    <property type="project" value="UniProtKB-SubCell"/>
</dbReference>
<evidence type="ECO:0000256" key="3">
    <source>
        <dbReference type="ARBA" id="ARBA00012438"/>
    </source>
</evidence>
<feature type="transmembrane region" description="Helical" evidence="19">
    <location>
        <begin position="536"/>
        <end position="556"/>
    </location>
</feature>
<evidence type="ECO:0000256" key="8">
    <source>
        <dbReference type="ARBA" id="ARBA00022692"/>
    </source>
</evidence>
<evidence type="ECO:0000256" key="1">
    <source>
        <dbReference type="ARBA" id="ARBA00000085"/>
    </source>
</evidence>
<comment type="subcellular location">
    <subcellularLocation>
        <location evidence="2">Cell inner membrane</location>
        <topology evidence="2">Multi-pass membrane protein</topology>
    </subcellularLocation>
</comment>
<dbReference type="RefSeq" id="WP_232060783.1">
    <property type="nucleotide sequence ID" value="NZ_AP022642.1"/>
</dbReference>
<dbReference type="SMART" id="SM00388">
    <property type="entry name" value="HisKA"/>
    <property type="match status" value="1"/>
</dbReference>
<dbReference type="SUPFAM" id="SSF53850">
    <property type="entry name" value="Periplasmic binding protein-like II"/>
    <property type="match status" value="2"/>
</dbReference>
<evidence type="ECO:0000256" key="10">
    <source>
        <dbReference type="ARBA" id="ARBA00022741"/>
    </source>
</evidence>
<dbReference type="Pfam" id="PF00512">
    <property type="entry name" value="HisKA"/>
    <property type="match status" value="1"/>
</dbReference>
<evidence type="ECO:0000256" key="5">
    <source>
        <dbReference type="ARBA" id="ARBA00022519"/>
    </source>
</evidence>
<dbReference type="Gene3D" id="3.40.190.10">
    <property type="entry name" value="Periplasmic binding protein-like II"/>
    <property type="match status" value="4"/>
</dbReference>
<feature type="domain" description="PAS" evidence="22">
    <location>
        <begin position="575"/>
        <end position="619"/>
    </location>
</feature>
<dbReference type="SMART" id="SM00062">
    <property type="entry name" value="PBPb"/>
    <property type="match status" value="2"/>
</dbReference>
<dbReference type="Pfam" id="PF01627">
    <property type="entry name" value="Hpt"/>
    <property type="match status" value="1"/>
</dbReference>
<keyword evidence="8 19" id="KW-0812">Transmembrane</keyword>
<evidence type="ECO:0000256" key="15">
    <source>
        <dbReference type="ARBA" id="ARBA00023136"/>
    </source>
</evidence>
<dbReference type="InterPro" id="IPR001638">
    <property type="entry name" value="Solute-binding_3/MltF_N"/>
</dbReference>
<dbReference type="Gene3D" id="1.10.287.130">
    <property type="match status" value="1"/>
</dbReference>
<dbReference type="InterPro" id="IPR013656">
    <property type="entry name" value="PAS_4"/>
</dbReference>
<dbReference type="InterPro" id="IPR036097">
    <property type="entry name" value="HisK_dim/P_sf"/>
</dbReference>
<protein>
    <recommendedName>
        <fullName evidence="3">histidine kinase</fullName>
        <ecNumber evidence="3">2.7.13.3</ecNumber>
    </recommendedName>
</protein>
<keyword evidence="5" id="KW-0997">Cell inner membrane</keyword>
<dbReference type="Pfam" id="PF00072">
    <property type="entry name" value="Response_reg"/>
    <property type="match status" value="1"/>
</dbReference>
<feature type="modified residue" description="Phosphohistidine" evidence="16">
    <location>
        <position position="1149"/>
    </location>
</feature>
<dbReference type="Gene3D" id="1.20.120.160">
    <property type="entry name" value="HPT domain"/>
    <property type="match status" value="1"/>
</dbReference>
<dbReference type="InterPro" id="IPR011006">
    <property type="entry name" value="CheY-like_superfamily"/>
</dbReference>
<dbReference type="SMART" id="SM00073">
    <property type="entry name" value="HPT"/>
    <property type="match status" value="1"/>
</dbReference>
<dbReference type="SUPFAM" id="SSF47384">
    <property type="entry name" value="Homodimeric domain of signal transducing histidine kinase"/>
    <property type="match status" value="1"/>
</dbReference>
<proteinExistence type="predicted"/>
<dbReference type="CDD" id="cd16922">
    <property type="entry name" value="HATPase_EvgS-ArcB-TorS-like"/>
    <property type="match status" value="1"/>
</dbReference>
<keyword evidence="15 19" id="KW-0472">Membrane</keyword>
<keyword evidence="13 19" id="KW-1133">Transmembrane helix</keyword>
<dbReference type="CDD" id="cd13705">
    <property type="entry name" value="PBP2_BvgS_D1"/>
    <property type="match status" value="1"/>
</dbReference>
<dbReference type="Pfam" id="PF08448">
    <property type="entry name" value="PAS_4"/>
    <property type="match status" value="1"/>
</dbReference>
<evidence type="ECO:0000256" key="12">
    <source>
        <dbReference type="ARBA" id="ARBA00022840"/>
    </source>
</evidence>
<dbReference type="Pfam" id="PF02518">
    <property type="entry name" value="HATPase_c"/>
    <property type="match status" value="1"/>
</dbReference>
<evidence type="ECO:0000259" key="21">
    <source>
        <dbReference type="PROSITE" id="PS50110"/>
    </source>
</evidence>
<dbReference type="CDD" id="cd00130">
    <property type="entry name" value="PAS"/>
    <property type="match status" value="1"/>
</dbReference>
<dbReference type="GO" id="GO:0000155">
    <property type="term" value="F:phosphorelay sensor kinase activity"/>
    <property type="evidence" value="ECO:0007669"/>
    <property type="project" value="InterPro"/>
</dbReference>
<feature type="modified residue" description="4-aspartylphosphate" evidence="17">
    <location>
        <position position="1010"/>
    </location>
</feature>
<keyword evidence="4" id="KW-1003">Cell membrane</keyword>
<dbReference type="Pfam" id="PF00497">
    <property type="entry name" value="SBP_bac_3"/>
    <property type="match status" value="2"/>
</dbReference>
<keyword evidence="12" id="KW-0067">ATP-binding</keyword>
<dbReference type="EMBL" id="AP022642">
    <property type="protein sequence ID" value="BCA26492.1"/>
    <property type="molecule type" value="Genomic_DNA"/>
</dbReference>
<reference evidence="24 25" key="1">
    <citation type="journal article" date="2020" name="Microbiol. Resour. Announc.">
        <title>Complete genome sequence of Pseudomonas otitidis strain MrB4, isolated from Lake Biwa in Japan.</title>
        <authorList>
            <person name="Miyazaki K."/>
            <person name="Hase E."/>
            <person name="Maruya T."/>
        </authorList>
    </citation>
    <scope>NUCLEOTIDE SEQUENCE [LARGE SCALE GENOMIC DNA]</scope>
    <source>
        <strain evidence="24 25">MrB4</strain>
    </source>
</reference>
<dbReference type="FunFam" id="3.30.565.10:FF:000010">
    <property type="entry name" value="Sensor histidine kinase RcsC"/>
    <property type="match status" value="1"/>
</dbReference>
<evidence type="ECO:0000313" key="25">
    <source>
        <dbReference type="Proteomes" id="UP000501237"/>
    </source>
</evidence>
<dbReference type="KEGG" id="poj:PtoMrB4_04690"/>
<feature type="domain" description="HPt" evidence="23">
    <location>
        <begin position="1110"/>
        <end position="1210"/>
    </location>
</feature>
<keyword evidence="9" id="KW-0732">Signal</keyword>
<evidence type="ECO:0000256" key="7">
    <source>
        <dbReference type="ARBA" id="ARBA00022679"/>
    </source>
</evidence>
<dbReference type="SMART" id="SM00387">
    <property type="entry name" value="HATPase_c"/>
    <property type="match status" value="1"/>
</dbReference>
<keyword evidence="10" id="KW-0547">Nucleotide-binding</keyword>
<keyword evidence="6 17" id="KW-0597">Phosphoprotein</keyword>
<dbReference type="CDD" id="cd00082">
    <property type="entry name" value="HisKA"/>
    <property type="match status" value="1"/>
</dbReference>
<evidence type="ECO:0000256" key="6">
    <source>
        <dbReference type="ARBA" id="ARBA00022553"/>
    </source>
</evidence>
<dbReference type="InterPro" id="IPR001789">
    <property type="entry name" value="Sig_transdc_resp-reg_receiver"/>
</dbReference>
<dbReference type="InterPro" id="IPR049870">
    <property type="entry name" value="BvgS-like_periplasmic1"/>
</dbReference>
<gene>
    <name evidence="24" type="primary">rocS1</name>
    <name evidence="24" type="ORF">PtoMrB4_04690</name>
</gene>
<dbReference type="SUPFAM" id="SSF55785">
    <property type="entry name" value="PYP-like sensor domain (PAS domain)"/>
    <property type="match status" value="1"/>
</dbReference>
<dbReference type="InterPro" id="IPR005467">
    <property type="entry name" value="His_kinase_dom"/>
</dbReference>
<dbReference type="InterPro" id="IPR049871">
    <property type="entry name" value="BvgS-like_periplasmic2"/>
</dbReference>
<keyword evidence="14" id="KW-0902">Two-component regulatory system</keyword>
<dbReference type="EC" id="2.7.13.3" evidence="3"/>
<dbReference type="SMART" id="SM00448">
    <property type="entry name" value="REC"/>
    <property type="match status" value="1"/>
</dbReference>
<organism evidence="24 25">
    <name type="scientific">Metapseudomonas otitidis</name>
    <dbReference type="NCBI Taxonomy" id="319939"/>
    <lineage>
        <taxon>Bacteria</taxon>
        <taxon>Pseudomonadati</taxon>
        <taxon>Pseudomonadota</taxon>
        <taxon>Gammaproteobacteria</taxon>
        <taxon>Pseudomonadales</taxon>
        <taxon>Pseudomonadaceae</taxon>
        <taxon>Metapseudomonas</taxon>
    </lineage>
</organism>
<evidence type="ECO:0000256" key="14">
    <source>
        <dbReference type="ARBA" id="ARBA00023012"/>
    </source>
</evidence>
<dbReference type="PROSITE" id="PS50894">
    <property type="entry name" value="HPT"/>
    <property type="match status" value="1"/>
</dbReference>
<dbReference type="InterPro" id="IPR003594">
    <property type="entry name" value="HATPase_dom"/>
</dbReference>
<feature type="domain" description="Histidine kinase" evidence="20">
    <location>
        <begin position="718"/>
        <end position="939"/>
    </location>
</feature>
<evidence type="ECO:0000256" key="17">
    <source>
        <dbReference type="PROSITE-ProRule" id="PRU00169"/>
    </source>
</evidence>
<evidence type="ECO:0000256" key="18">
    <source>
        <dbReference type="SAM" id="Coils"/>
    </source>
</evidence>
<comment type="catalytic activity">
    <reaction evidence="1">
        <text>ATP + protein L-histidine = ADP + protein N-phospho-L-histidine.</text>
        <dbReference type="EC" id="2.7.13.3"/>
    </reaction>
</comment>
<dbReference type="InterPro" id="IPR036890">
    <property type="entry name" value="HATPase_C_sf"/>
</dbReference>
<dbReference type="PRINTS" id="PR00344">
    <property type="entry name" value="BCTRLSENSOR"/>
</dbReference>
<keyword evidence="11 24" id="KW-0418">Kinase</keyword>
<evidence type="ECO:0000259" key="22">
    <source>
        <dbReference type="PROSITE" id="PS50112"/>
    </source>
</evidence>
<evidence type="ECO:0000259" key="23">
    <source>
        <dbReference type="PROSITE" id="PS50894"/>
    </source>
</evidence>
<dbReference type="SUPFAM" id="SSF55874">
    <property type="entry name" value="ATPase domain of HSP90 chaperone/DNA topoisomerase II/histidine kinase"/>
    <property type="match status" value="1"/>
</dbReference>
<feature type="domain" description="Response regulatory" evidence="21">
    <location>
        <begin position="961"/>
        <end position="1080"/>
    </location>
</feature>
<dbReference type="CDD" id="cd17546">
    <property type="entry name" value="REC_hyHK_CKI1_RcsC-like"/>
    <property type="match status" value="1"/>
</dbReference>
<dbReference type="GO" id="GO:0005524">
    <property type="term" value="F:ATP binding"/>
    <property type="evidence" value="ECO:0007669"/>
    <property type="project" value="UniProtKB-KW"/>
</dbReference>
<dbReference type="CDD" id="cd13707">
    <property type="entry name" value="PBP2_BvgS_D2"/>
    <property type="match status" value="1"/>
</dbReference>
<dbReference type="Gene3D" id="3.40.50.2300">
    <property type="match status" value="1"/>
</dbReference>
<evidence type="ECO:0000313" key="24">
    <source>
        <dbReference type="EMBL" id="BCA26492.1"/>
    </source>
</evidence>
<evidence type="ECO:0000256" key="11">
    <source>
        <dbReference type="ARBA" id="ARBA00022777"/>
    </source>
</evidence>
<dbReference type="GO" id="GO:0009927">
    <property type="term" value="F:histidine phosphotransfer kinase activity"/>
    <property type="evidence" value="ECO:0007669"/>
    <property type="project" value="TreeGrafter"/>
</dbReference>
<dbReference type="Gene3D" id="3.30.565.10">
    <property type="entry name" value="Histidine kinase-like ATPase, C-terminal domain"/>
    <property type="match status" value="1"/>
</dbReference>
<dbReference type="InterPro" id="IPR004358">
    <property type="entry name" value="Sig_transdc_His_kin-like_C"/>
</dbReference>
<keyword evidence="7" id="KW-0808">Transferase</keyword>
<dbReference type="InterPro" id="IPR035965">
    <property type="entry name" value="PAS-like_dom_sf"/>
</dbReference>
<dbReference type="SUPFAM" id="SSF52172">
    <property type="entry name" value="CheY-like"/>
    <property type="match status" value="1"/>
</dbReference>
<dbReference type="InterPro" id="IPR003661">
    <property type="entry name" value="HisK_dim/P_dom"/>
</dbReference>
<dbReference type="PROSITE" id="PS50112">
    <property type="entry name" value="PAS"/>
    <property type="match status" value="1"/>
</dbReference>
<dbReference type="PANTHER" id="PTHR43047">
    <property type="entry name" value="TWO-COMPONENT HISTIDINE PROTEIN KINASE"/>
    <property type="match status" value="1"/>
</dbReference>
<dbReference type="InterPro" id="IPR008207">
    <property type="entry name" value="Sig_transdc_His_kin_Hpt_dom"/>
</dbReference>
<evidence type="ECO:0000256" key="13">
    <source>
        <dbReference type="ARBA" id="ARBA00022989"/>
    </source>
</evidence>
<evidence type="ECO:0000259" key="20">
    <source>
        <dbReference type="PROSITE" id="PS50109"/>
    </source>
</evidence>
<dbReference type="InterPro" id="IPR000014">
    <property type="entry name" value="PAS"/>
</dbReference>
<name>A0A679GC92_9GAMM</name>
<dbReference type="NCBIfam" id="TIGR00229">
    <property type="entry name" value="sensory_box"/>
    <property type="match status" value="1"/>
</dbReference>
<dbReference type="CDD" id="cd00088">
    <property type="entry name" value="HPT"/>
    <property type="match status" value="1"/>
</dbReference>
<keyword evidence="18" id="KW-0175">Coiled coil</keyword>
<evidence type="ECO:0000256" key="4">
    <source>
        <dbReference type="ARBA" id="ARBA00022475"/>
    </source>
</evidence>
<dbReference type="GeneID" id="57395679"/>
<evidence type="ECO:0000256" key="19">
    <source>
        <dbReference type="SAM" id="Phobius"/>
    </source>
</evidence>
<dbReference type="Proteomes" id="UP000501237">
    <property type="component" value="Chromosome"/>
</dbReference>
<accession>A0A679GC92</accession>
<dbReference type="Gene3D" id="3.30.450.20">
    <property type="entry name" value="PAS domain"/>
    <property type="match status" value="1"/>
</dbReference>